<dbReference type="InterPro" id="IPR012902">
    <property type="entry name" value="N_methyl_site"/>
</dbReference>
<evidence type="ECO:0000313" key="2">
    <source>
        <dbReference type="Proteomes" id="UP000035054"/>
    </source>
</evidence>
<reference evidence="1 2" key="1">
    <citation type="submission" date="2015-01" db="EMBL/GenBank/DDBJ databases">
        <title>Lifestyle Evolution in Cyanobacterial Symbionts of Sponges.</title>
        <authorList>
            <person name="Burgsdorf I."/>
            <person name="Slaby B.M."/>
            <person name="Handley K.M."/>
            <person name="Haber M."/>
            <person name="Blom J."/>
            <person name="Marshall C.W."/>
            <person name="Gilbert J.A."/>
            <person name="Hentschel U."/>
            <person name="Steindler L."/>
        </authorList>
    </citation>
    <scope>NUCLEOTIDE SEQUENCE [LARGE SCALE GENOMIC DNA]</scope>
    <source>
        <strain evidence="1">142</strain>
    </source>
</reference>
<protein>
    <recommendedName>
        <fullName evidence="3">Type II secretion system protein</fullName>
    </recommendedName>
</protein>
<gene>
    <name evidence="1" type="ORF">TH68_03680</name>
</gene>
<proteinExistence type="predicted"/>
<dbReference type="EMBL" id="JXUO01000118">
    <property type="protein sequence ID" value="KKZ14846.1"/>
    <property type="molecule type" value="Genomic_DNA"/>
</dbReference>
<dbReference type="Proteomes" id="UP000035054">
    <property type="component" value="Unassembled WGS sequence"/>
</dbReference>
<comment type="caution">
    <text evidence="1">The sequence shown here is derived from an EMBL/GenBank/DDBJ whole genome shotgun (WGS) entry which is preliminary data.</text>
</comment>
<dbReference type="NCBIfam" id="TIGR02532">
    <property type="entry name" value="IV_pilin_GFxxxE"/>
    <property type="match status" value="1"/>
</dbReference>
<organism evidence="1 2">
    <name type="scientific">Candidatus Synechococcus spongiarum 142</name>
    <dbReference type="NCBI Taxonomy" id="1608213"/>
    <lineage>
        <taxon>Bacteria</taxon>
        <taxon>Bacillati</taxon>
        <taxon>Cyanobacteriota</taxon>
        <taxon>Cyanophyceae</taxon>
        <taxon>Synechococcales</taxon>
        <taxon>Synechococcaceae</taxon>
        <taxon>Synechococcus</taxon>
    </lineage>
</organism>
<dbReference type="Pfam" id="PF07963">
    <property type="entry name" value="N_methyl"/>
    <property type="match status" value="1"/>
</dbReference>
<evidence type="ECO:0008006" key="3">
    <source>
        <dbReference type="Google" id="ProtNLM"/>
    </source>
</evidence>
<accession>A0A6N3XCV9</accession>
<name>A0A6N3XCV9_9SYNE</name>
<dbReference type="AlphaFoldDB" id="A0A6N3XCV9"/>
<evidence type="ECO:0000313" key="1">
    <source>
        <dbReference type="EMBL" id="KKZ14846.1"/>
    </source>
</evidence>
<sequence>MPARRREPLRHGPWRFRPRDPWLEGFQQQMVASAGFTLVEVVVSSSILAFALAGSFRGWSQGQALVQQANQRQVFLDAIEQDLQRQQGGVIRKLSQPPWACELSLAQLETELKALPHDLPEAVERQWVRQGQPAALVIRYTTPNLQAPRERFLALSGGSACE</sequence>